<organism evidence="2 3">
    <name type="scientific">Filobasidium floriforme</name>
    <dbReference type="NCBI Taxonomy" id="5210"/>
    <lineage>
        <taxon>Eukaryota</taxon>
        <taxon>Fungi</taxon>
        <taxon>Dikarya</taxon>
        <taxon>Basidiomycota</taxon>
        <taxon>Agaricomycotina</taxon>
        <taxon>Tremellomycetes</taxon>
        <taxon>Filobasidiales</taxon>
        <taxon>Filobasidiaceae</taxon>
        <taxon>Filobasidium</taxon>
    </lineage>
</organism>
<sequence length="199" mass="22440">MSNSQEPMDHTFQGDQTASVGTQQYQDWQPSLSFDAGGPPTSLPYVYTTSQTVHDACEGEFQQDIPAGMRHVIDWVAEHNSEPSGQLPDELPWKQGALHHDLGSSYGPTYTQPSTAYPSIKPQSADTGEKTREKLSEKLRGRVFTDAERAQMSANSHNAKRCRWYYRQSRKQLNSVSTMSARLKRPSGPRRRLNARRRG</sequence>
<feature type="compositionally biased region" description="Basic residues" evidence="1">
    <location>
        <begin position="182"/>
        <end position="199"/>
    </location>
</feature>
<feature type="compositionally biased region" description="Polar residues" evidence="1">
    <location>
        <begin position="106"/>
        <end position="126"/>
    </location>
</feature>
<keyword evidence="3" id="KW-1185">Reference proteome</keyword>
<feature type="region of interest" description="Disordered" evidence="1">
    <location>
        <begin position="175"/>
        <end position="199"/>
    </location>
</feature>
<proteinExistence type="predicted"/>
<evidence type="ECO:0000256" key="1">
    <source>
        <dbReference type="SAM" id="MobiDB-lite"/>
    </source>
</evidence>
<evidence type="ECO:0000313" key="3">
    <source>
        <dbReference type="Proteomes" id="UP000812966"/>
    </source>
</evidence>
<dbReference type="Proteomes" id="UP000812966">
    <property type="component" value="Unassembled WGS sequence"/>
</dbReference>
<dbReference type="AlphaFoldDB" id="A0A8K0JLP4"/>
<gene>
    <name evidence="2" type="ORF">FFLO_02891</name>
</gene>
<feature type="region of interest" description="Disordered" evidence="1">
    <location>
        <begin position="1"/>
        <end position="37"/>
    </location>
</feature>
<comment type="caution">
    <text evidence="2">The sequence shown here is derived from an EMBL/GenBank/DDBJ whole genome shotgun (WGS) entry which is preliminary data.</text>
</comment>
<accession>A0A8K0JLP4</accession>
<feature type="compositionally biased region" description="Polar residues" evidence="1">
    <location>
        <begin position="13"/>
        <end position="32"/>
    </location>
</feature>
<protein>
    <submittedName>
        <fullName evidence="2">Uncharacterized protein</fullName>
    </submittedName>
</protein>
<name>A0A8K0JLP4_9TREE</name>
<evidence type="ECO:0000313" key="2">
    <source>
        <dbReference type="EMBL" id="KAG7558164.1"/>
    </source>
</evidence>
<feature type="region of interest" description="Disordered" evidence="1">
    <location>
        <begin position="103"/>
        <end position="133"/>
    </location>
</feature>
<dbReference type="EMBL" id="JABELV010000049">
    <property type="protein sequence ID" value="KAG7558164.1"/>
    <property type="molecule type" value="Genomic_DNA"/>
</dbReference>
<reference evidence="2" key="1">
    <citation type="submission" date="2020-04" db="EMBL/GenBank/DDBJ databases">
        <title>Analysis of mating type loci in Filobasidium floriforme.</title>
        <authorList>
            <person name="Nowrousian M."/>
        </authorList>
    </citation>
    <scope>NUCLEOTIDE SEQUENCE</scope>
    <source>
        <strain evidence="2">CBS 6242</strain>
    </source>
</reference>